<reference evidence="1" key="1">
    <citation type="submission" date="2020-05" db="EMBL/GenBank/DDBJ databases">
        <title>Large-scale comparative analyses of tick genomes elucidate their genetic diversity and vector capacities.</title>
        <authorList>
            <person name="Jia N."/>
            <person name="Wang J."/>
            <person name="Shi W."/>
            <person name="Du L."/>
            <person name="Sun Y."/>
            <person name="Zhan W."/>
            <person name="Jiang J."/>
            <person name="Wang Q."/>
            <person name="Zhang B."/>
            <person name="Ji P."/>
            <person name="Sakyi L.B."/>
            <person name="Cui X."/>
            <person name="Yuan T."/>
            <person name="Jiang B."/>
            <person name="Yang W."/>
            <person name="Lam T.T.-Y."/>
            <person name="Chang Q."/>
            <person name="Ding S."/>
            <person name="Wang X."/>
            <person name="Zhu J."/>
            <person name="Ruan X."/>
            <person name="Zhao L."/>
            <person name="Wei J."/>
            <person name="Que T."/>
            <person name="Du C."/>
            <person name="Cheng J."/>
            <person name="Dai P."/>
            <person name="Han X."/>
            <person name="Huang E."/>
            <person name="Gao Y."/>
            <person name="Liu J."/>
            <person name="Shao H."/>
            <person name="Ye R."/>
            <person name="Li L."/>
            <person name="Wei W."/>
            <person name="Wang X."/>
            <person name="Wang C."/>
            <person name="Yang T."/>
            <person name="Huo Q."/>
            <person name="Li W."/>
            <person name="Guo W."/>
            <person name="Chen H."/>
            <person name="Zhou L."/>
            <person name="Ni X."/>
            <person name="Tian J."/>
            <person name="Zhou Y."/>
            <person name="Sheng Y."/>
            <person name="Liu T."/>
            <person name="Pan Y."/>
            <person name="Xia L."/>
            <person name="Li J."/>
            <person name="Zhao F."/>
            <person name="Cao W."/>
        </authorList>
    </citation>
    <scope>NUCLEOTIDE SEQUENCE</scope>
    <source>
        <strain evidence="1">Hyas-2018</strain>
    </source>
</reference>
<dbReference type="EMBL" id="CM023489">
    <property type="protein sequence ID" value="KAH6921889.1"/>
    <property type="molecule type" value="Genomic_DNA"/>
</dbReference>
<organism evidence="1 2">
    <name type="scientific">Hyalomma asiaticum</name>
    <name type="common">Tick</name>
    <dbReference type="NCBI Taxonomy" id="266040"/>
    <lineage>
        <taxon>Eukaryota</taxon>
        <taxon>Metazoa</taxon>
        <taxon>Ecdysozoa</taxon>
        <taxon>Arthropoda</taxon>
        <taxon>Chelicerata</taxon>
        <taxon>Arachnida</taxon>
        <taxon>Acari</taxon>
        <taxon>Parasitiformes</taxon>
        <taxon>Ixodida</taxon>
        <taxon>Ixodoidea</taxon>
        <taxon>Ixodidae</taxon>
        <taxon>Hyalomminae</taxon>
        <taxon>Hyalomma</taxon>
    </lineage>
</organism>
<proteinExistence type="predicted"/>
<keyword evidence="2" id="KW-1185">Reference proteome</keyword>
<protein>
    <submittedName>
        <fullName evidence="1">Uncharacterized protein</fullName>
    </submittedName>
</protein>
<accession>A0ACB7RKH3</accession>
<dbReference type="Proteomes" id="UP000821845">
    <property type="component" value="Chromosome 9"/>
</dbReference>
<evidence type="ECO:0000313" key="1">
    <source>
        <dbReference type="EMBL" id="KAH6921889.1"/>
    </source>
</evidence>
<sequence>MKGQKTTRVRPASAGAGRNSRGTPPYSAQRQQHAQPQQDNAEASPTVPEGGRVLAISEILYRVPNEVASMAGVTRHVVGGYVIHESRTPFSTSYAAGSYAASTTSSTVGGQRYHNVSSRTPPYPRAVEDPGPSSASALTTAPEQDAPEGPDTFLSQTPVTKRTAAAAASAVLTPKRNKPAASSSGEKYKVPWTPKKAVAAKSKDRGPPQDVQTGPPCQDLTTPASSELPAIPPQRQQQQPATAQQDEKPPEKWTVEEVAKFVAGVPGCERFAEKFRQQQIDGTALFLIKEHHLVTVMNMKLGLALKMCATIDSLPREES</sequence>
<comment type="caution">
    <text evidence="1">The sequence shown here is derived from an EMBL/GenBank/DDBJ whole genome shotgun (WGS) entry which is preliminary data.</text>
</comment>
<name>A0ACB7RKH3_HYAAI</name>
<gene>
    <name evidence="1" type="ORF">HPB50_006214</name>
</gene>
<evidence type="ECO:0000313" key="2">
    <source>
        <dbReference type="Proteomes" id="UP000821845"/>
    </source>
</evidence>